<evidence type="ECO:0000259" key="2">
    <source>
        <dbReference type="Pfam" id="PF07727"/>
    </source>
</evidence>
<protein>
    <submittedName>
        <fullName evidence="4">Uncharacterized protein LOC109132538</fullName>
    </submittedName>
</protein>
<dbReference type="Pfam" id="PF07727">
    <property type="entry name" value="RVT_2"/>
    <property type="match status" value="1"/>
</dbReference>
<feature type="domain" description="Reverse transcriptase Ty1/copia-type" evidence="2">
    <location>
        <begin position="2"/>
        <end position="105"/>
    </location>
</feature>
<dbReference type="PANTHER" id="PTHR11439">
    <property type="entry name" value="GAG-POL-RELATED RETROTRANSPOSON"/>
    <property type="match status" value="1"/>
</dbReference>
<dbReference type="SUPFAM" id="SSF56672">
    <property type="entry name" value="DNA/RNA polymerases"/>
    <property type="match status" value="1"/>
</dbReference>
<dbReference type="PANTHER" id="PTHR11439:SF524">
    <property type="entry name" value="RNA-DIRECTED DNA POLYMERASE, PROTEIN KINASE RLK-PELLE-DLSV FAMILY"/>
    <property type="match status" value="1"/>
</dbReference>
<keyword evidence="1" id="KW-0472">Membrane</keyword>
<proteinExistence type="predicted"/>
<reference evidence="3" key="1">
    <citation type="journal article" date="2014" name="Nat. Commun.">
        <title>The emerging biofuel crop Camelina sativa retains a highly undifferentiated hexaploid genome structure.</title>
        <authorList>
            <person name="Kagale S."/>
            <person name="Koh C."/>
            <person name="Nixon J."/>
            <person name="Bollina V."/>
            <person name="Clarke W.E."/>
            <person name="Tuteja R."/>
            <person name="Spillane C."/>
            <person name="Robinson S.J."/>
            <person name="Links M.G."/>
            <person name="Clarke C."/>
            <person name="Higgins E.E."/>
            <person name="Huebert T."/>
            <person name="Sharpe A.G."/>
            <person name="Parkin I.A."/>
        </authorList>
    </citation>
    <scope>NUCLEOTIDE SEQUENCE [LARGE SCALE GENOMIC DNA]</scope>
    <source>
        <strain evidence="3">cv. DH55</strain>
    </source>
</reference>
<evidence type="ECO:0000313" key="3">
    <source>
        <dbReference type="Proteomes" id="UP000694864"/>
    </source>
</evidence>
<dbReference type="InterPro" id="IPR013103">
    <property type="entry name" value="RVT_2"/>
</dbReference>
<dbReference type="Proteomes" id="UP000694864">
    <property type="component" value="Chromosome 4"/>
</dbReference>
<organism evidence="3 4">
    <name type="scientific">Camelina sativa</name>
    <name type="common">False flax</name>
    <name type="synonym">Myagrum sativum</name>
    <dbReference type="NCBI Taxonomy" id="90675"/>
    <lineage>
        <taxon>Eukaryota</taxon>
        <taxon>Viridiplantae</taxon>
        <taxon>Streptophyta</taxon>
        <taxon>Embryophyta</taxon>
        <taxon>Tracheophyta</taxon>
        <taxon>Spermatophyta</taxon>
        <taxon>Magnoliopsida</taxon>
        <taxon>eudicotyledons</taxon>
        <taxon>Gunneridae</taxon>
        <taxon>Pentapetalae</taxon>
        <taxon>rosids</taxon>
        <taxon>malvids</taxon>
        <taxon>Brassicales</taxon>
        <taxon>Brassicaceae</taxon>
        <taxon>Camelineae</taxon>
        <taxon>Camelina</taxon>
    </lineage>
</organism>
<reference evidence="4" key="2">
    <citation type="submission" date="2025-08" db="UniProtKB">
        <authorList>
            <consortium name="RefSeq"/>
        </authorList>
    </citation>
    <scope>IDENTIFICATION</scope>
    <source>
        <tissue evidence="4">Leaf</tissue>
    </source>
</reference>
<name>A0ABM1RL60_CAMSA</name>
<dbReference type="GeneID" id="109132538"/>
<dbReference type="RefSeq" id="XP_019099748.1">
    <property type="nucleotide sequence ID" value="XM_019244203.1"/>
</dbReference>
<evidence type="ECO:0000256" key="1">
    <source>
        <dbReference type="SAM" id="Phobius"/>
    </source>
</evidence>
<keyword evidence="1" id="KW-1133">Transmembrane helix</keyword>
<keyword evidence="1" id="KW-0812">Transmembrane</keyword>
<sequence>MLTVATAKNWDITQLDVKNAFLHGDLQEQVYMIQPPGFEDAAYPNHVCSLKKALYGLKQAPRAWYDKFSNYLLEFRFTCSRADPSLFTYHCNGNTMVLLLYVDDISRFAMKDLGNLHYFLGIQAQSYPQGLFLHQTKYTEVILHHANMSTCNSCHTPLPQRLDHVFRDTRLFSEPSYFRSLAGKLQYLTITRPDIQFAVNFVCQRLHSPMVSDFGLLKRILRYLRGTFVTLLFTNTSASIMILKRKSAAMTSHK</sequence>
<accession>A0ABM1RL60</accession>
<dbReference type="InterPro" id="IPR043502">
    <property type="entry name" value="DNA/RNA_pol_sf"/>
</dbReference>
<gene>
    <name evidence="4" type="primary">LOC109132538</name>
</gene>
<evidence type="ECO:0000313" key="4">
    <source>
        <dbReference type="RefSeq" id="XP_019099748.1"/>
    </source>
</evidence>
<feature type="transmembrane region" description="Helical" evidence="1">
    <location>
        <begin position="223"/>
        <end position="243"/>
    </location>
</feature>
<keyword evidence="3" id="KW-1185">Reference proteome</keyword>